<accession>A0A9P9R6Y9</accession>
<gene>
    <name evidence="1" type="ORF">B0J15DRAFT_486270</name>
</gene>
<protein>
    <submittedName>
        <fullName evidence="1">Uncharacterized protein</fullName>
    </submittedName>
</protein>
<evidence type="ECO:0000313" key="1">
    <source>
        <dbReference type="EMBL" id="KAH7267939.1"/>
    </source>
</evidence>
<sequence length="165" mass="19168">MNLAESVPPKYRTAMISGHIDISHSEFATNYHDPINEAIARGDRFILGDARGTDELALEYILRHEPTARITVYASRAERCKALNDRNIDAILVKPLKKRARGRQHHLERDAEMTNSSDYDILWVRDEEECRKLYGERYRPRISATELNRRRRIDTMQNVNANSTT</sequence>
<dbReference type="AlphaFoldDB" id="A0A9P9R6Y9"/>
<dbReference type="EMBL" id="JAGTJS010000005">
    <property type="protein sequence ID" value="KAH7267939.1"/>
    <property type="molecule type" value="Genomic_DNA"/>
</dbReference>
<dbReference type="OrthoDB" id="5422905at2759"/>
<organism evidence="1 2">
    <name type="scientific">Fusarium solani</name>
    <name type="common">Filamentous fungus</name>
    <dbReference type="NCBI Taxonomy" id="169388"/>
    <lineage>
        <taxon>Eukaryota</taxon>
        <taxon>Fungi</taxon>
        <taxon>Dikarya</taxon>
        <taxon>Ascomycota</taxon>
        <taxon>Pezizomycotina</taxon>
        <taxon>Sordariomycetes</taxon>
        <taxon>Hypocreomycetidae</taxon>
        <taxon>Hypocreales</taxon>
        <taxon>Nectriaceae</taxon>
        <taxon>Fusarium</taxon>
        <taxon>Fusarium solani species complex</taxon>
    </lineage>
</organism>
<dbReference type="Proteomes" id="UP000736672">
    <property type="component" value="Unassembled WGS sequence"/>
</dbReference>
<evidence type="ECO:0000313" key="2">
    <source>
        <dbReference type="Proteomes" id="UP000736672"/>
    </source>
</evidence>
<keyword evidence="2" id="KW-1185">Reference proteome</keyword>
<name>A0A9P9R6Y9_FUSSL</name>
<comment type="caution">
    <text evidence="1">The sequence shown here is derived from an EMBL/GenBank/DDBJ whole genome shotgun (WGS) entry which is preliminary data.</text>
</comment>
<reference evidence="1" key="1">
    <citation type="journal article" date="2021" name="Nat. Commun.">
        <title>Genetic determinants of endophytism in the Arabidopsis root mycobiome.</title>
        <authorList>
            <person name="Mesny F."/>
            <person name="Miyauchi S."/>
            <person name="Thiergart T."/>
            <person name="Pickel B."/>
            <person name="Atanasova L."/>
            <person name="Karlsson M."/>
            <person name="Huettel B."/>
            <person name="Barry K.W."/>
            <person name="Haridas S."/>
            <person name="Chen C."/>
            <person name="Bauer D."/>
            <person name="Andreopoulos W."/>
            <person name="Pangilinan J."/>
            <person name="LaButti K."/>
            <person name="Riley R."/>
            <person name="Lipzen A."/>
            <person name="Clum A."/>
            <person name="Drula E."/>
            <person name="Henrissat B."/>
            <person name="Kohler A."/>
            <person name="Grigoriev I.V."/>
            <person name="Martin F.M."/>
            <person name="Hacquard S."/>
        </authorList>
    </citation>
    <scope>NUCLEOTIDE SEQUENCE</scope>
    <source>
        <strain evidence="1">FSSC 5 MPI-SDFR-AT-0091</strain>
    </source>
</reference>
<proteinExistence type="predicted"/>